<name>X1NC87_9ZZZZ</name>
<gene>
    <name evidence="1" type="ORF">S06H3_50190</name>
</gene>
<dbReference type="AlphaFoldDB" id="X1NC87"/>
<accession>X1NC87</accession>
<feature type="non-terminal residue" evidence="1">
    <location>
        <position position="1"/>
    </location>
</feature>
<organism evidence="1">
    <name type="scientific">marine sediment metagenome</name>
    <dbReference type="NCBI Taxonomy" id="412755"/>
    <lineage>
        <taxon>unclassified sequences</taxon>
        <taxon>metagenomes</taxon>
        <taxon>ecological metagenomes</taxon>
    </lineage>
</organism>
<sequence length="145" mass="16364">EWTRNEDGTFNLTHKEWVDKETYDKIAEHTKTAAELLLEKVDLNAEVTLNDNENSLSLNYKRSSGPALLCSIIGEAAIQFLETEEDYLNAIAILMMASPVGGLFKKVGTSFSDVLGEIQEKSYKLTPEEIEQLDKIMEKMFGKRS</sequence>
<comment type="caution">
    <text evidence="1">The sequence shown here is derived from an EMBL/GenBank/DDBJ whole genome shotgun (WGS) entry which is preliminary data.</text>
</comment>
<reference evidence="1" key="1">
    <citation type="journal article" date="2014" name="Front. Microbiol.">
        <title>High frequency of phylogenetically diverse reductive dehalogenase-homologous genes in deep subseafloor sedimentary metagenomes.</title>
        <authorList>
            <person name="Kawai M."/>
            <person name="Futagami T."/>
            <person name="Toyoda A."/>
            <person name="Takaki Y."/>
            <person name="Nishi S."/>
            <person name="Hori S."/>
            <person name="Arai W."/>
            <person name="Tsubouchi T."/>
            <person name="Morono Y."/>
            <person name="Uchiyama I."/>
            <person name="Ito T."/>
            <person name="Fujiyama A."/>
            <person name="Inagaki F."/>
            <person name="Takami H."/>
        </authorList>
    </citation>
    <scope>NUCLEOTIDE SEQUENCE</scope>
    <source>
        <strain evidence="1">Expedition CK06-06</strain>
    </source>
</reference>
<dbReference type="EMBL" id="BARV01031754">
    <property type="protein sequence ID" value="GAI41243.1"/>
    <property type="molecule type" value="Genomic_DNA"/>
</dbReference>
<proteinExistence type="predicted"/>
<protein>
    <submittedName>
        <fullName evidence="1">Uncharacterized protein</fullName>
    </submittedName>
</protein>
<evidence type="ECO:0000313" key="1">
    <source>
        <dbReference type="EMBL" id="GAI41243.1"/>
    </source>
</evidence>